<proteinExistence type="predicted"/>
<evidence type="ECO:0000256" key="3">
    <source>
        <dbReference type="ARBA" id="ARBA00023284"/>
    </source>
</evidence>
<keyword evidence="2" id="KW-0201">Cytochrome c-type biogenesis</keyword>
<reference evidence="6 7" key="1">
    <citation type="submission" date="2019-04" db="EMBL/GenBank/DDBJ databases">
        <title>Azoarcus nasutitermitis sp. nov. isolated from termite nest.</title>
        <authorList>
            <person name="Lin S.-Y."/>
            <person name="Hameed A."/>
            <person name="Hsu Y.-H."/>
            <person name="Young C.-C."/>
        </authorList>
    </citation>
    <scope>NUCLEOTIDE SEQUENCE [LARGE SCALE GENOMIC DNA]</scope>
    <source>
        <strain evidence="6 7">CC-YHH838</strain>
    </source>
</reference>
<dbReference type="Pfam" id="PF08534">
    <property type="entry name" value="Redoxin"/>
    <property type="match status" value="1"/>
</dbReference>
<evidence type="ECO:0000259" key="5">
    <source>
        <dbReference type="PROSITE" id="PS51352"/>
    </source>
</evidence>
<feature type="domain" description="Thioredoxin" evidence="5">
    <location>
        <begin position="18"/>
        <end position="160"/>
    </location>
</feature>
<dbReference type="GO" id="GO:0015036">
    <property type="term" value="F:disulfide oxidoreductase activity"/>
    <property type="evidence" value="ECO:0007669"/>
    <property type="project" value="UniProtKB-ARBA"/>
</dbReference>
<comment type="caution">
    <text evidence="6">The sequence shown here is derived from an EMBL/GenBank/DDBJ whole genome shotgun (WGS) entry which is preliminary data.</text>
</comment>
<accession>A0A4S4B693</accession>
<dbReference type="InterPro" id="IPR050553">
    <property type="entry name" value="Thioredoxin_ResA/DsbE_sf"/>
</dbReference>
<protein>
    <submittedName>
        <fullName evidence="6">TlpA family protein disulfide reductase</fullName>
    </submittedName>
</protein>
<evidence type="ECO:0000256" key="1">
    <source>
        <dbReference type="ARBA" id="ARBA00004196"/>
    </source>
</evidence>
<organism evidence="6 7">
    <name type="scientific">Pseudothauera nasutitermitis</name>
    <dbReference type="NCBI Taxonomy" id="2565930"/>
    <lineage>
        <taxon>Bacteria</taxon>
        <taxon>Pseudomonadati</taxon>
        <taxon>Pseudomonadota</taxon>
        <taxon>Betaproteobacteria</taxon>
        <taxon>Rhodocyclales</taxon>
        <taxon>Zoogloeaceae</taxon>
        <taxon>Pseudothauera</taxon>
    </lineage>
</organism>
<dbReference type="Gene3D" id="3.40.30.10">
    <property type="entry name" value="Glutaredoxin"/>
    <property type="match status" value="1"/>
</dbReference>
<dbReference type="RefSeq" id="WP_136346755.1">
    <property type="nucleotide sequence ID" value="NZ_SSOC01000001.1"/>
</dbReference>
<dbReference type="PROSITE" id="PS00194">
    <property type="entry name" value="THIOREDOXIN_1"/>
    <property type="match status" value="1"/>
</dbReference>
<comment type="subcellular location">
    <subcellularLocation>
        <location evidence="1">Cell envelope</location>
    </subcellularLocation>
</comment>
<keyword evidence="4" id="KW-0732">Signal</keyword>
<keyword evidence="7" id="KW-1185">Reference proteome</keyword>
<gene>
    <name evidence="6" type="ORF">E6C76_02945</name>
</gene>
<feature type="signal peptide" evidence="4">
    <location>
        <begin position="1"/>
        <end position="18"/>
    </location>
</feature>
<sequence>MGRVLLCCAVAFAPNAGAAGVDSLFAATLVGTDGGEMALADYRGKPLVVNFWARWCVPCRTELPELAALQAEYAERGLTVLGIAVEDDPAAVREFLAAYGVKYPVGLGRSKAIWLMQTLGNTGSGMPFTLVIDRHGEIVLRKLGLFHKADFEAVAGSLLE</sequence>
<dbReference type="OrthoDB" id="9811352at2"/>
<evidence type="ECO:0000256" key="4">
    <source>
        <dbReference type="SAM" id="SignalP"/>
    </source>
</evidence>
<dbReference type="CDD" id="cd02966">
    <property type="entry name" value="TlpA_like_family"/>
    <property type="match status" value="1"/>
</dbReference>
<dbReference type="PANTHER" id="PTHR42852:SF13">
    <property type="entry name" value="PROTEIN DIPZ"/>
    <property type="match status" value="1"/>
</dbReference>
<dbReference type="GO" id="GO:0017004">
    <property type="term" value="P:cytochrome complex assembly"/>
    <property type="evidence" value="ECO:0007669"/>
    <property type="project" value="UniProtKB-KW"/>
</dbReference>
<dbReference type="GO" id="GO:0030313">
    <property type="term" value="C:cell envelope"/>
    <property type="evidence" value="ECO:0007669"/>
    <property type="project" value="UniProtKB-SubCell"/>
</dbReference>
<name>A0A4S4B693_9RHOO</name>
<dbReference type="PROSITE" id="PS51352">
    <property type="entry name" value="THIOREDOXIN_2"/>
    <property type="match status" value="1"/>
</dbReference>
<evidence type="ECO:0000313" key="6">
    <source>
        <dbReference type="EMBL" id="THF67346.1"/>
    </source>
</evidence>
<feature type="chain" id="PRO_5020426995" evidence="4">
    <location>
        <begin position="19"/>
        <end position="160"/>
    </location>
</feature>
<dbReference type="SUPFAM" id="SSF52833">
    <property type="entry name" value="Thioredoxin-like"/>
    <property type="match status" value="1"/>
</dbReference>
<dbReference type="Proteomes" id="UP000308430">
    <property type="component" value="Unassembled WGS sequence"/>
</dbReference>
<dbReference type="InterPro" id="IPR017937">
    <property type="entry name" value="Thioredoxin_CS"/>
</dbReference>
<dbReference type="InterPro" id="IPR036249">
    <property type="entry name" value="Thioredoxin-like_sf"/>
</dbReference>
<dbReference type="InterPro" id="IPR013740">
    <property type="entry name" value="Redoxin"/>
</dbReference>
<dbReference type="InterPro" id="IPR013766">
    <property type="entry name" value="Thioredoxin_domain"/>
</dbReference>
<dbReference type="EMBL" id="SSOC01000001">
    <property type="protein sequence ID" value="THF67346.1"/>
    <property type="molecule type" value="Genomic_DNA"/>
</dbReference>
<evidence type="ECO:0000313" key="7">
    <source>
        <dbReference type="Proteomes" id="UP000308430"/>
    </source>
</evidence>
<dbReference type="PANTHER" id="PTHR42852">
    <property type="entry name" value="THIOL:DISULFIDE INTERCHANGE PROTEIN DSBE"/>
    <property type="match status" value="1"/>
</dbReference>
<dbReference type="AlphaFoldDB" id="A0A4S4B693"/>
<evidence type="ECO:0000256" key="2">
    <source>
        <dbReference type="ARBA" id="ARBA00022748"/>
    </source>
</evidence>
<keyword evidence="3" id="KW-0676">Redox-active center</keyword>